<protein>
    <submittedName>
        <fullName evidence="2">Heterokaryon incompatibility protein</fullName>
    </submittedName>
</protein>
<feature type="transmembrane region" description="Helical" evidence="1">
    <location>
        <begin position="64"/>
        <end position="84"/>
    </location>
</feature>
<evidence type="ECO:0000313" key="2">
    <source>
        <dbReference type="EMBL" id="KAK1853144.1"/>
    </source>
</evidence>
<keyword evidence="1" id="KW-0812">Transmembrane</keyword>
<reference evidence="2" key="1">
    <citation type="submission" date="2023-01" db="EMBL/GenBank/DDBJ databases">
        <title>Colletotrichum chrysophilum M932 genome sequence.</title>
        <authorList>
            <person name="Baroncelli R."/>
        </authorList>
    </citation>
    <scope>NUCLEOTIDE SEQUENCE</scope>
    <source>
        <strain evidence="2">M932</strain>
    </source>
</reference>
<organism evidence="2 3">
    <name type="scientific">Colletotrichum chrysophilum</name>
    <dbReference type="NCBI Taxonomy" id="1836956"/>
    <lineage>
        <taxon>Eukaryota</taxon>
        <taxon>Fungi</taxon>
        <taxon>Dikarya</taxon>
        <taxon>Ascomycota</taxon>
        <taxon>Pezizomycotina</taxon>
        <taxon>Sordariomycetes</taxon>
        <taxon>Hypocreomycetidae</taxon>
        <taxon>Glomerellales</taxon>
        <taxon>Glomerellaceae</taxon>
        <taxon>Colletotrichum</taxon>
        <taxon>Colletotrichum gloeosporioides species complex</taxon>
    </lineage>
</organism>
<keyword evidence="3" id="KW-1185">Reference proteome</keyword>
<dbReference type="AlphaFoldDB" id="A0AAD9AWL5"/>
<dbReference type="Proteomes" id="UP001243330">
    <property type="component" value="Unassembled WGS sequence"/>
</dbReference>
<feature type="transmembrane region" description="Helical" evidence="1">
    <location>
        <begin position="122"/>
        <end position="144"/>
    </location>
</feature>
<name>A0AAD9AWL5_9PEZI</name>
<evidence type="ECO:0000256" key="1">
    <source>
        <dbReference type="SAM" id="Phobius"/>
    </source>
</evidence>
<proteinExistence type="predicted"/>
<dbReference type="PANTHER" id="PTHR24148">
    <property type="entry name" value="ANKYRIN REPEAT DOMAIN-CONTAINING PROTEIN 39 HOMOLOG-RELATED"/>
    <property type="match status" value="1"/>
</dbReference>
<gene>
    <name evidence="2" type="ORF">CCHR01_04176</name>
</gene>
<keyword evidence="1" id="KW-1133">Transmembrane helix</keyword>
<dbReference type="PANTHER" id="PTHR24148:SF64">
    <property type="entry name" value="HETEROKARYON INCOMPATIBILITY DOMAIN-CONTAINING PROTEIN"/>
    <property type="match status" value="1"/>
</dbReference>
<evidence type="ECO:0000313" key="3">
    <source>
        <dbReference type="Proteomes" id="UP001243330"/>
    </source>
</evidence>
<dbReference type="EMBL" id="JAQOWY010000060">
    <property type="protein sequence ID" value="KAK1853144.1"/>
    <property type="molecule type" value="Genomic_DNA"/>
</dbReference>
<accession>A0AAD9AWL5</accession>
<sequence>MELSSAKFPVKIPESTTFKWIGLASIWFSIRQPSAWLRQTSLAAGLPEYATFINRVIDYYLRMYWMLIGTFLFFLVAILLFVLYRLVGALFLELVRADLGPYINEWPSWARWLRETEVDLPWAWLQALGILVLLLGSIPAVSFGNNDQLQLGGKMNSVEAIIQEIRTRKATNPKDQSYGMHAILQKLGLSLTTPDYSRDLGDIQKELFVQLLIWTKSMNLLLCANGPRADGKPSWVPDRQLDSEEMWLKPSQLFGRAGNNTTPDSDPWWVLHDDDRLVVRGRKIHRVDWCGGPFEHTDTVMDYSGTHLHNIIILRDQHRANVERVNAGWGSVFVDTSLRRIHYVDMTEKPARFSNFEHLWALWDGLVRSGDNILVRDVLESMLATPELMEFHTSICNEMAKKGRSVFVTAPHPLATGNCPANTKVGDVIFLVAGVPMPLVLREVSGSDNYQLIGFALVDALMWGQGWGAVVEDDLQEIALC</sequence>
<dbReference type="InterPro" id="IPR052895">
    <property type="entry name" value="HetReg/Transcr_Mod"/>
</dbReference>
<comment type="caution">
    <text evidence="2">The sequence shown here is derived from an EMBL/GenBank/DDBJ whole genome shotgun (WGS) entry which is preliminary data.</text>
</comment>
<keyword evidence="1" id="KW-0472">Membrane</keyword>